<accession>A0A699TBZ4</accession>
<keyword evidence="6" id="KW-0695">RNA-directed DNA polymerase</keyword>
<name>A0A699TBZ4_TANCI</name>
<proteinExistence type="predicted"/>
<dbReference type="Gene3D" id="3.30.70.330">
    <property type="match status" value="1"/>
</dbReference>
<comment type="caution">
    <text evidence="6">The sequence shown here is derived from an EMBL/GenBank/DDBJ whole genome shotgun (WGS) entry which is preliminary data.</text>
</comment>
<evidence type="ECO:0000256" key="3">
    <source>
        <dbReference type="ARBA" id="ARBA00023187"/>
    </source>
</evidence>
<dbReference type="EMBL" id="BKCJ011225101">
    <property type="protein sequence ID" value="GFD06456.1"/>
    <property type="molecule type" value="Genomic_DNA"/>
</dbReference>
<dbReference type="GO" id="GO:0003964">
    <property type="term" value="F:RNA-directed DNA polymerase activity"/>
    <property type="evidence" value="ECO:0007669"/>
    <property type="project" value="UniProtKB-KW"/>
</dbReference>
<feature type="domain" description="RRM" evidence="5">
    <location>
        <begin position="26"/>
        <end position="108"/>
    </location>
</feature>
<dbReference type="InterPro" id="IPR035979">
    <property type="entry name" value="RBD_domain_sf"/>
</dbReference>
<dbReference type="GO" id="GO:0008380">
    <property type="term" value="P:RNA splicing"/>
    <property type="evidence" value="ECO:0007669"/>
    <property type="project" value="UniProtKB-KW"/>
</dbReference>
<dbReference type="GO" id="GO:0006397">
    <property type="term" value="P:mRNA processing"/>
    <property type="evidence" value="ECO:0007669"/>
    <property type="project" value="UniProtKB-KW"/>
</dbReference>
<dbReference type="GO" id="GO:0003723">
    <property type="term" value="F:RNA binding"/>
    <property type="evidence" value="ECO:0007669"/>
    <property type="project" value="UniProtKB-UniRule"/>
</dbReference>
<feature type="non-terminal residue" evidence="6">
    <location>
        <position position="1"/>
    </location>
</feature>
<sequence>FRSVFYFFHMTSSFRSNMDHACAIARYIFVTNFPDSTSSKDLWKLCHSYGTVVDVYIPNCRSKAGKRFAFVRFIKVDNVDRLVGNLCTLWIGRMHLHANVVRFERTPSQVASVVKGNLVSPMSWSPALVLDDTCLKDRDYENCVMGEILQFSSISNLRILLFHEGFLSVRTVYLGGLWVMIELNSLETKNKLMNHAGVASWFKCLHKMFKKIPEVEHSSDDVS</sequence>
<evidence type="ECO:0000256" key="1">
    <source>
        <dbReference type="ARBA" id="ARBA00022664"/>
    </source>
</evidence>
<dbReference type="SUPFAM" id="SSF54928">
    <property type="entry name" value="RNA-binding domain, RBD"/>
    <property type="match status" value="1"/>
</dbReference>
<evidence type="ECO:0000259" key="5">
    <source>
        <dbReference type="PROSITE" id="PS50102"/>
    </source>
</evidence>
<keyword evidence="1" id="KW-0507">mRNA processing</keyword>
<dbReference type="SMART" id="SM00360">
    <property type="entry name" value="RRM"/>
    <property type="match status" value="1"/>
</dbReference>
<keyword evidence="6" id="KW-0808">Transferase</keyword>
<reference evidence="6" key="1">
    <citation type="journal article" date="2019" name="Sci. Rep.">
        <title>Draft genome of Tanacetum cinerariifolium, the natural source of mosquito coil.</title>
        <authorList>
            <person name="Yamashiro T."/>
            <person name="Shiraishi A."/>
            <person name="Satake H."/>
            <person name="Nakayama K."/>
        </authorList>
    </citation>
    <scope>NUCLEOTIDE SEQUENCE</scope>
</reference>
<dbReference type="AlphaFoldDB" id="A0A699TBZ4"/>
<feature type="non-terminal residue" evidence="6">
    <location>
        <position position="223"/>
    </location>
</feature>
<keyword evidence="3" id="KW-0508">mRNA splicing</keyword>
<evidence type="ECO:0000256" key="4">
    <source>
        <dbReference type="PROSITE-ProRule" id="PRU00176"/>
    </source>
</evidence>
<evidence type="ECO:0000313" key="6">
    <source>
        <dbReference type="EMBL" id="GFD06456.1"/>
    </source>
</evidence>
<gene>
    <name evidence="6" type="ORF">Tci_878425</name>
</gene>
<keyword evidence="6" id="KW-0548">Nucleotidyltransferase</keyword>
<dbReference type="Pfam" id="PF00076">
    <property type="entry name" value="RRM_1"/>
    <property type="match status" value="1"/>
</dbReference>
<dbReference type="CDD" id="cd00590">
    <property type="entry name" value="RRM_SF"/>
    <property type="match status" value="1"/>
</dbReference>
<dbReference type="InterPro" id="IPR000504">
    <property type="entry name" value="RRM_dom"/>
</dbReference>
<dbReference type="InterPro" id="IPR050907">
    <property type="entry name" value="SRSF"/>
</dbReference>
<dbReference type="PANTHER" id="PTHR23147">
    <property type="entry name" value="SERINE/ARGININE RICH SPLICING FACTOR"/>
    <property type="match status" value="1"/>
</dbReference>
<dbReference type="InterPro" id="IPR012677">
    <property type="entry name" value="Nucleotide-bd_a/b_plait_sf"/>
</dbReference>
<dbReference type="GO" id="GO:0005681">
    <property type="term" value="C:spliceosomal complex"/>
    <property type="evidence" value="ECO:0007669"/>
    <property type="project" value="UniProtKB-KW"/>
</dbReference>
<protein>
    <submittedName>
        <fullName evidence="6">RNA-directed DNA polymerase, eukaryota, nucleotide-binding alpha-beta plait domain protein</fullName>
    </submittedName>
</protein>
<evidence type="ECO:0000256" key="2">
    <source>
        <dbReference type="ARBA" id="ARBA00022728"/>
    </source>
</evidence>
<dbReference type="PROSITE" id="PS50102">
    <property type="entry name" value="RRM"/>
    <property type="match status" value="1"/>
</dbReference>
<keyword evidence="4" id="KW-0694">RNA-binding</keyword>
<keyword evidence="2" id="KW-0747">Spliceosome</keyword>
<organism evidence="6">
    <name type="scientific">Tanacetum cinerariifolium</name>
    <name type="common">Dalmatian daisy</name>
    <name type="synonym">Chrysanthemum cinerariifolium</name>
    <dbReference type="NCBI Taxonomy" id="118510"/>
    <lineage>
        <taxon>Eukaryota</taxon>
        <taxon>Viridiplantae</taxon>
        <taxon>Streptophyta</taxon>
        <taxon>Embryophyta</taxon>
        <taxon>Tracheophyta</taxon>
        <taxon>Spermatophyta</taxon>
        <taxon>Magnoliopsida</taxon>
        <taxon>eudicotyledons</taxon>
        <taxon>Gunneridae</taxon>
        <taxon>Pentapetalae</taxon>
        <taxon>asterids</taxon>
        <taxon>campanulids</taxon>
        <taxon>Asterales</taxon>
        <taxon>Asteraceae</taxon>
        <taxon>Asteroideae</taxon>
        <taxon>Anthemideae</taxon>
        <taxon>Anthemidinae</taxon>
        <taxon>Tanacetum</taxon>
    </lineage>
</organism>